<protein>
    <submittedName>
        <fullName evidence="1">MGAT4C protein</fullName>
    </submittedName>
</protein>
<comment type="caution">
    <text evidence="1">The sequence shown here is derived from an EMBL/GenBank/DDBJ whole genome shotgun (WGS) entry which is preliminary data.</text>
</comment>
<dbReference type="EMBL" id="CAJNDS010002301">
    <property type="protein sequence ID" value="CAE7420010.1"/>
    <property type="molecule type" value="Genomic_DNA"/>
</dbReference>
<dbReference type="AlphaFoldDB" id="A0A812R424"/>
<gene>
    <name evidence="1" type="primary">MGAT4C</name>
    <name evidence="1" type="ORF">SNAT2548_LOCUS22840</name>
</gene>
<reference evidence="1" key="1">
    <citation type="submission" date="2021-02" db="EMBL/GenBank/DDBJ databases">
        <authorList>
            <person name="Dougan E. K."/>
            <person name="Rhodes N."/>
            <person name="Thang M."/>
            <person name="Chan C."/>
        </authorList>
    </citation>
    <scope>NUCLEOTIDE SEQUENCE</scope>
</reference>
<dbReference type="Proteomes" id="UP000604046">
    <property type="component" value="Unassembled WGS sequence"/>
</dbReference>
<accession>A0A812R424</accession>
<evidence type="ECO:0000313" key="1">
    <source>
        <dbReference type="EMBL" id="CAE7420010.1"/>
    </source>
</evidence>
<organism evidence="1 2">
    <name type="scientific">Symbiodinium natans</name>
    <dbReference type="NCBI Taxonomy" id="878477"/>
    <lineage>
        <taxon>Eukaryota</taxon>
        <taxon>Sar</taxon>
        <taxon>Alveolata</taxon>
        <taxon>Dinophyceae</taxon>
        <taxon>Suessiales</taxon>
        <taxon>Symbiodiniaceae</taxon>
        <taxon>Symbiodinium</taxon>
    </lineage>
</organism>
<sequence>MTDADEDACIEEVPLEHFHTWLQEAGIRPSEILHLKGFGGNVPGFFDKEAVAKASQSSLLVWDGDEFQETSFTRLIPDYLKCGEGRRPGHVQFVTSAGVTTWQDRRLHRQLQEELEGGLGPLAFAVSEA</sequence>
<proteinExistence type="predicted"/>
<evidence type="ECO:0000313" key="2">
    <source>
        <dbReference type="Proteomes" id="UP000604046"/>
    </source>
</evidence>
<keyword evidence="2" id="KW-1185">Reference proteome</keyword>
<dbReference type="OrthoDB" id="421643at2759"/>
<name>A0A812R424_9DINO</name>